<keyword evidence="17" id="KW-1185">Reference proteome</keyword>
<evidence type="ECO:0000256" key="2">
    <source>
        <dbReference type="ARBA" id="ARBA00007929"/>
    </source>
</evidence>
<dbReference type="EMBL" id="DS113439">
    <property type="protein sequence ID" value="EAY05799.1"/>
    <property type="molecule type" value="Genomic_DNA"/>
</dbReference>
<dbReference type="OMA" id="WLVTLGM"/>
<feature type="transmembrane region" description="Helical" evidence="14">
    <location>
        <begin position="195"/>
        <end position="220"/>
    </location>
</feature>
<keyword evidence="6" id="KW-0631">Potassium channel</keyword>
<evidence type="ECO:0000256" key="7">
    <source>
        <dbReference type="ARBA" id="ARBA00022882"/>
    </source>
</evidence>
<dbReference type="PRINTS" id="PR01463">
    <property type="entry name" value="EAGCHANLFMLY"/>
</dbReference>
<protein>
    <submittedName>
        <fullName evidence="16">Cation channel family protein</fullName>
    </submittedName>
</protein>
<feature type="domain" description="Cyclic nucleotide-binding" evidence="15">
    <location>
        <begin position="372"/>
        <end position="489"/>
    </location>
</feature>
<evidence type="ECO:0000256" key="9">
    <source>
        <dbReference type="ARBA" id="ARBA00022989"/>
    </source>
</evidence>
<evidence type="ECO:0000256" key="3">
    <source>
        <dbReference type="ARBA" id="ARBA00022448"/>
    </source>
</evidence>
<dbReference type="InterPro" id="IPR003938">
    <property type="entry name" value="K_chnl_volt-dep_EAG/ELK/ERG"/>
</dbReference>
<keyword evidence="5 14" id="KW-0812">Transmembrane</keyword>
<feature type="transmembrane region" description="Helical" evidence="14">
    <location>
        <begin position="270"/>
        <end position="295"/>
    </location>
</feature>
<gene>
    <name evidence="16" type="ORF">TVAG_202560</name>
</gene>
<organism evidence="16 17">
    <name type="scientific">Trichomonas vaginalis (strain ATCC PRA-98 / G3)</name>
    <dbReference type="NCBI Taxonomy" id="412133"/>
    <lineage>
        <taxon>Eukaryota</taxon>
        <taxon>Metamonada</taxon>
        <taxon>Parabasalia</taxon>
        <taxon>Trichomonadida</taxon>
        <taxon>Trichomonadidae</taxon>
        <taxon>Trichomonas</taxon>
    </lineage>
</organism>
<keyword evidence="8" id="KW-0630">Potassium</keyword>
<evidence type="ECO:0000259" key="15">
    <source>
        <dbReference type="PROSITE" id="PS50042"/>
    </source>
</evidence>
<dbReference type="InParanoid" id="A2ENC9"/>
<dbReference type="SMART" id="SM00100">
    <property type="entry name" value="cNMP"/>
    <property type="match status" value="1"/>
</dbReference>
<accession>A2ENC9</accession>
<dbReference type="Gene3D" id="1.10.287.70">
    <property type="match status" value="1"/>
</dbReference>
<reference evidence="16" key="2">
    <citation type="journal article" date="2007" name="Science">
        <title>Draft genome sequence of the sexually transmitted pathogen Trichomonas vaginalis.</title>
        <authorList>
            <person name="Carlton J.M."/>
            <person name="Hirt R.P."/>
            <person name="Silva J.C."/>
            <person name="Delcher A.L."/>
            <person name="Schatz M."/>
            <person name="Zhao Q."/>
            <person name="Wortman J.R."/>
            <person name="Bidwell S.L."/>
            <person name="Alsmark U.C.M."/>
            <person name="Besteiro S."/>
            <person name="Sicheritz-Ponten T."/>
            <person name="Noel C.J."/>
            <person name="Dacks J.B."/>
            <person name="Foster P.G."/>
            <person name="Simillion C."/>
            <person name="Van de Peer Y."/>
            <person name="Miranda-Saavedra D."/>
            <person name="Barton G.J."/>
            <person name="Westrop G.D."/>
            <person name="Mueller S."/>
            <person name="Dessi D."/>
            <person name="Fiori P.L."/>
            <person name="Ren Q."/>
            <person name="Paulsen I."/>
            <person name="Zhang H."/>
            <person name="Bastida-Corcuera F.D."/>
            <person name="Simoes-Barbosa A."/>
            <person name="Brown M.T."/>
            <person name="Hayes R.D."/>
            <person name="Mukherjee M."/>
            <person name="Okumura C.Y."/>
            <person name="Schneider R."/>
            <person name="Smith A.J."/>
            <person name="Vanacova S."/>
            <person name="Villalvazo M."/>
            <person name="Haas B.J."/>
            <person name="Pertea M."/>
            <person name="Feldblyum T.V."/>
            <person name="Utterback T.R."/>
            <person name="Shu C.L."/>
            <person name="Osoegawa K."/>
            <person name="de Jong P.J."/>
            <person name="Hrdy I."/>
            <person name="Horvathova L."/>
            <person name="Zubacova Z."/>
            <person name="Dolezal P."/>
            <person name="Malik S.B."/>
            <person name="Logsdon J.M. Jr."/>
            <person name="Henze K."/>
            <person name="Gupta A."/>
            <person name="Wang C.C."/>
            <person name="Dunne R.L."/>
            <person name="Upcroft J.A."/>
            <person name="Upcroft P."/>
            <person name="White O."/>
            <person name="Salzberg S.L."/>
            <person name="Tang P."/>
            <person name="Chiu C.-H."/>
            <person name="Lee Y.-S."/>
            <person name="Embley T.M."/>
            <person name="Coombs G.H."/>
            <person name="Mottram J.C."/>
            <person name="Tachezy J."/>
            <person name="Fraser-Liggett C.M."/>
            <person name="Johnson P.J."/>
        </authorList>
    </citation>
    <scope>NUCLEOTIDE SEQUENCE [LARGE SCALE GENOMIC DNA]</scope>
    <source>
        <strain evidence="16">G3</strain>
    </source>
</reference>
<feature type="transmembrane region" description="Helical" evidence="14">
    <location>
        <begin position="241"/>
        <end position="258"/>
    </location>
</feature>
<evidence type="ECO:0000256" key="1">
    <source>
        <dbReference type="ARBA" id="ARBA00004141"/>
    </source>
</evidence>
<evidence type="ECO:0000256" key="14">
    <source>
        <dbReference type="SAM" id="Phobius"/>
    </source>
</evidence>
<keyword evidence="3" id="KW-0813">Transport</keyword>
<evidence type="ECO:0000256" key="10">
    <source>
        <dbReference type="ARBA" id="ARBA00023065"/>
    </source>
</evidence>
<feature type="transmembrane region" description="Helical" evidence="14">
    <location>
        <begin position="67"/>
        <end position="86"/>
    </location>
</feature>
<evidence type="ECO:0000256" key="13">
    <source>
        <dbReference type="SAM" id="MobiDB-lite"/>
    </source>
</evidence>
<feature type="transmembrane region" description="Helical" evidence="14">
    <location>
        <begin position="98"/>
        <end position="117"/>
    </location>
</feature>
<reference evidence="16" key="1">
    <citation type="submission" date="2006-10" db="EMBL/GenBank/DDBJ databases">
        <authorList>
            <person name="Amadeo P."/>
            <person name="Zhao Q."/>
            <person name="Wortman J."/>
            <person name="Fraser-Liggett C."/>
            <person name="Carlton J."/>
        </authorList>
    </citation>
    <scope>NUCLEOTIDE SEQUENCE</scope>
    <source>
        <strain evidence="16">G3</strain>
    </source>
</reference>
<dbReference type="FunFam" id="1.10.287.70:FF:000123">
    <property type="entry name" value="Potassium channel KAT3"/>
    <property type="match status" value="1"/>
</dbReference>
<dbReference type="AlphaFoldDB" id="A2ENC9"/>
<evidence type="ECO:0000256" key="11">
    <source>
        <dbReference type="ARBA" id="ARBA00023136"/>
    </source>
</evidence>
<dbReference type="VEuPathDB" id="TrichDB:TVAG_202560"/>
<dbReference type="Gene3D" id="1.10.287.630">
    <property type="entry name" value="Helix hairpin bin"/>
    <property type="match status" value="1"/>
</dbReference>
<dbReference type="KEGG" id="tva:4763677"/>
<dbReference type="STRING" id="5722.A2ENC9"/>
<dbReference type="PANTHER" id="PTHR10217">
    <property type="entry name" value="VOLTAGE AND LIGAND GATED POTASSIUM CHANNEL"/>
    <property type="match status" value="1"/>
</dbReference>
<dbReference type="SUPFAM" id="SSF51206">
    <property type="entry name" value="cAMP-binding domain-like"/>
    <property type="match status" value="1"/>
</dbReference>
<dbReference type="Gene3D" id="2.60.120.10">
    <property type="entry name" value="Jelly Rolls"/>
    <property type="match status" value="1"/>
</dbReference>
<dbReference type="GO" id="GO:0034702">
    <property type="term" value="C:monoatomic ion channel complex"/>
    <property type="evidence" value="ECO:0007669"/>
    <property type="project" value="UniProtKB-KW"/>
</dbReference>
<evidence type="ECO:0000256" key="4">
    <source>
        <dbReference type="ARBA" id="ARBA00022538"/>
    </source>
</evidence>
<name>A2ENC9_TRIV3</name>
<evidence type="ECO:0000256" key="8">
    <source>
        <dbReference type="ARBA" id="ARBA00022958"/>
    </source>
</evidence>
<dbReference type="VEuPathDB" id="TrichDB:TVAGG3_0490520"/>
<sequence length="547" mass="63249">MIRTSSMVNLLNDDDWKLTFTEPGLPKKKSQFQAAPENFYSQSAIAPNSTKLFYFTHFNKWRRLWEYILLIVSAFPFFEISFISIFCPHVSMLRFSPLFIFDIIFGIDIFISSRTAYLSQGVSVTDPDRIFRRYGKVWFVFQIIATIPLNWIGVLKGNRYLYLALSINKVIRLRRAFTAAEYLLKFLMYHNWKSIMFPFCLLLLCFAHFFACLFYICAVFEDTMESWIGMSGWDYLSPPQLYVVSVYFVMTTILTIGYGDLTPKTSPETILVIFIQLLGVLVNAYILSIMVSILIDPIGNEFIQRFISLSDYMHFKHVPPNVRTDIKQFLQMKWQTNHGTEDPENVYKFIPETVRDNIKRDICRKCFSKVSILRMASESLLTEMANLLRDISFSPGEVIVKQNVMTHDMILLNNGIIDIYADGSLVASSACDDGLVLGEQELFVDTPRAATVIAVTYVEGWIITRDFLIQCLAHRHELKKDLLDSALVCFPAKYKEIRKLLSGENIRATVERNKAKQREMIQRILRNHRDQNNTDDDSSSDSNHLGI</sequence>
<dbReference type="Pfam" id="PF00520">
    <property type="entry name" value="Ion_trans"/>
    <property type="match status" value="1"/>
</dbReference>
<dbReference type="PROSITE" id="PS50042">
    <property type="entry name" value="CNMP_BINDING_3"/>
    <property type="match status" value="1"/>
</dbReference>
<dbReference type="GO" id="GO:0042391">
    <property type="term" value="P:regulation of membrane potential"/>
    <property type="evidence" value="ECO:0000318"/>
    <property type="project" value="GO_Central"/>
</dbReference>
<keyword evidence="7" id="KW-0851">Voltage-gated channel</keyword>
<dbReference type="CDD" id="cd00038">
    <property type="entry name" value="CAP_ED"/>
    <property type="match status" value="1"/>
</dbReference>
<evidence type="ECO:0000256" key="6">
    <source>
        <dbReference type="ARBA" id="ARBA00022826"/>
    </source>
</evidence>
<dbReference type="FunFam" id="2.60.120.10:FF:000074">
    <property type="entry name" value="Potassium channel KAT2"/>
    <property type="match status" value="1"/>
</dbReference>
<keyword evidence="10" id="KW-0406">Ion transport</keyword>
<dbReference type="InterPro" id="IPR014710">
    <property type="entry name" value="RmlC-like_jellyroll"/>
</dbReference>
<keyword evidence="4" id="KW-0633">Potassium transport</keyword>
<keyword evidence="12" id="KW-0407">Ion channel</keyword>
<dbReference type="Pfam" id="PF00027">
    <property type="entry name" value="cNMP_binding"/>
    <property type="match status" value="1"/>
</dbReference>
<feature type="transmembrane region" description="Helical" evidence="14">
    <location>
        <begin position="137"/>
        <end position="155"/>
    </location>
</feature>
<dbReference type="GO" id="GO:0005249">
    <property type="term" value="F:voltage-gated potassium channel activity"/>
    <property type="evidence" value="ECO:0000318"/>
    <property type="project" value="GO_Central"/>
</dbReference>
<comment type="subcellular location">
    <subcellularLocation>
        <location evidence="1">Membrane</location>
        <topology evidence="1">Multi-pass membrane protein</topology>
    </subcellularLocation>
</comment>
<dbReference type="InterPro" id="IPR000595">
    <property type="entry name" value="cNMP-bd_dom"/>
</dbReference>
<evidence type="ECO:0000256" key="5">
    <source>
        <dbReference type="ARBA" id="ARBA00022692"/>
    </source>
</evidence>
<dbReference type="OrthoDB" id="426293at2759"/>
<evidence type="ECO:0000313" key="17">
    <source>
        <dbReference type="Proteomes" id="UP000001542"/>
    </source>
</evidence>
<proteinExistence type="inferred from homology"/>
<dbReference type="InterPro" id="IPR018490">
    <property type="entry name" value="cNMP-bd_dom_sf"/>
</dbReference>
<evidence type="ECO:0000313" key="16">
    <source>
        <dbReference type="EMBL" id="EAY05799.1"/>
    </source>
</evidence>
<comment type="similarity">
    <text evidence="2">Belongs to the potassium channel family. Plant (TC 1.A.1.4) subfamily.</text>
</comment>
<dbReference type="SMR" id="A2ENC9"/>
<feature type="region of interest" description="Disordered" evidence="13">
    <location>
        <begin position="525"/>
        <end position="547"/>
    </location>
</feature>
<dbReference type="RefSeq" id="XP_001318022.1">
    <property type="nucleotide sequence ID" value="XM_001317987.1"/>
</dbReference>
<dbReference type="eggNOG" id="KOG0501">
    <property type="taxonomic scope" value="Eukaryota"/>
</dbReference>
<dbReference type="GO" id="GO:0005886">
    <property type="term" value="C:plasma membrane"/>
    <property type="evidence" value="ECO:0000318"/>
    <property type="project" value="GO_Central"/>
</dbReference>
<dbReference type="InterPro" id="IPR005821">
    <property type="entry name" value="Ion_trans_dom"/>
</dbReference>
<dbReference type="GO" id="GO:0071805">
    <property type="term" value="P:potassium ion transmembrane transport"/>
    <property type="evidence" value="ECO:0000318"/>
    <property type="project" value="GO_Central"/>
</dbReference>
<dbReference type="PANTHER" id="PTHR10217:SF435">
    <property type="entry name" value="POTASSIUM VOLTAGE-GATED CHANNEL PROTEIN EAG"/>
    <property type="match status" value="1"/>
</dbReference>
<dbReference type="SUPFAM" id="SSF81324">
    <property type="entry name" value="Voltage-gated potassium channels"/>
    <property type="match status" value="1"/>
</dbReference>
<evidence type="ECO:0000256" key="12">
    <source>
        <dbReference type="ARBA" id="ARBA00023303"/>
    </source>
</evidence>
<dbReference type="InterPro" id="IPR050818">
    <property type="entry name" value="KCNH_animal-type"/>
</dbReference>
<dbReference type="Proteomes" id="UP000001542">
    <property type="component" value="Unassembled WGS sequence"/>
</dbReference>
<keyword evidence="11 14" id="KW-0472">Membrane</keyword>
<keyword evidence="9 14" id="KW-1133">Transmembrane helix</keyword>